<gene>
    <name evidence="2" type="ORF">GCM10010334_50650</name>
</gene>
<feature type="compositionally biased region" description="Polar residues" evidence="1">
    <location>
        <begin position="41"/>
        <end position="50"/>
    </location>
</feature>
<evidence type="ECO:0000256" key="1">
    <source>
        <dbReference type="SAM" id="MobiDB-lite"/>
    </source>
</evidence>
<organism evidence="2 3">
    <name type="scientific">Streptomyces finlayi</name>
    <dbReference type="NCBI Taxonomy" id="67296"/>
    <lineage>
        <taxon>Bacteria</taxon>
        <taxon>Bacillati</taxon>
        <taxon>Actinomycetota</taxon>
        <taxon>Actinomycetes</taxon>
        <taxon>Kitasatosporales</taxon>
        <taxon>Streptomycetaceae</taxon>
        <taxon>Streptomyces</taxon>
    </lineage>
</organism>
<accession>A0A918X1A8</accession>
<evidence type="ECO:0000313" key="2">
    <source>
        <dbReference type="EMBL" id="GHD03195.1"/>
    </source>
</evidence>
<dbReference type="AlphaFoldDB" id="A0A918X1A8"/>
<reference evidence="2" key="2">
    <citation type="submission" date="2020-09" db="EMBL/GenBank/DDBJ databases">
        <authorList>
            <person name="Sun Q."/>
            <person name="Ohkuma M."/>
        </authorList>
    </citation>
    <scope>NUCLEOTIDE SEQUENCE</scope>
    <source>
        <strain evidence="2">JCM 4637</strain>
    </source>
</reference>
<sequence>MTPTTDGVNRVPRPISPSSSEERGTSAARALSCCPGGAVTPSGSSLRSTRKATLSALTSLPYAAETRAAIASASRTPSTEDAVRCSRYDRCTVWPSARRAM</sequence>
<dbReference type="EMBL" id="BMVC01000010">
    <property type="protein sequence ID" value="GHD03195.1"/>
    <property type="molecule type" value="Genomic_DNA"/>
</dbReference>
<proteinExistence type="predicted"/>
<protein>
    <submittedName>
        <fullName evidence="2">Uncharacterized protein</fullName>
    </submittedName>
</protein>
<reference evidence="2" key="1">
    <citation type="journal article" date="2014" name="Int. J. Syst. Evol. Microbiol.">
        <title>Complete genome sequence of Corynebacterium casei LMG S-19264T (=DSM 44701T), isolated from a smear-ripened cheese.</title>
        <authorList>
            <consortium name="US DOE Joint Genome Institute (JGI-PGF)"/>
            <person name="Walter F."/>
            <person name="Albersmeier A."/>
            <person name="Kalinowski J."/>
            <person name="Ruckert C."/>
        </authorList>
    </citation>
    <scope>NUCLEOTIDE SEQUENCE</scope>
    <source>
        <strain evidence="2">JCM 4637</strain>
    </source>
</reference>
<evidence type="ECO:0000313" key="3">
    <source>
        <dbReference type="Proteomes" id="UP000638353"/>
    </source>
</evidence>
<feature type="region of interest" description="Disordered" evidence="1">
    <location>
        <begin position="1"/>
        <end position="50"/>
    </location>
</feature>
<name>A0A918X1A8_9ACTN</name>
<dbReference type="Proteomes" id="UP000638353">
    <property type="component" value="Unassembled WGS sequence"/>
</dbReference>
<comment type="caution">
    <text evidence="2">The sequence shown here is derived from an EMBL/GenBank/DDBJ whole genome shotgun (WGS) entry which is preliminary data.</text>
</comment>